<evidence type="ECO:0000313" key="2">
    <source>
        <dbReference type="Proteomes" id="UP000799428"/>
    </source>
</evidence>
<accession>A0A6G1KE31</accession>
<dbReference type="Proteomes" id="UP000799428">
    <property type="component" value="Unassembled WGS sequence"/>
</dbReference>
<protein>
    <submittedName>
        <fullName evidence="1">Uncharacterized protein</fullName>
    </submittedName>
</protein>
<organism evidence="1 2">
    <name type="scientific">Pleomassaria siparia CBS 279.74</name>
    <dbReference type="NCBI Taxonomy" id="1314801"/>
    <lineage>
        <taxon>Eukaryota</taxon>
        <taxon>Fungi</taxon>
        <taxon>Dikarya</taxon>
        <taxon>Ascomycota</taxon>
        <taxon>Pezizomycotina</taxon>
        <taxon>Dothideomycetes</taxon>
        <taxon>Pleosporomycetidae</taxon>
        <taxon>Pleosporales</taxon>
        <taxon>Pleomassariaceae</taxon>
        <taxon>Pleomassaria</taxon>
    </lineage>
</organism>
<proteinExistence type="predicted"/>
<evidence type="ECO:0000313" key="1">
    <source>
        <dbReference type="EMBL" id="KAF2711084.1"/>
    </source>
</evidence>
<reference evidence="1" key="1">
    <citation type="journal article" date="2020" name="Stud. Mycol.">
        <title>101 Dothideomycetes genomes: a test case for predicting lifestyles and emergence of pathogens.</title>
        <authorList>
            <person name="Haridas S."/>
            <person name="Albert R."/>
            <person name="Binder M."/>
            <person name="Bloem J."/>
            <person name="Labutti K."/>
            <person name="Salamov A."/>
            <person name="Andreopoulos B."/>
            <person name="Baker S."/>
            <person name="Barry K."/>
            <person name="Bills G."/>
            <person name="Bluhm B."/>
            <person name="Cannon C."/>
            <person name="Castanera R."/>
            <person name="Culley D."/>
            <person name="Daum C."/>
            <person name="Ezra D."/>
            <person name="Gonzalez J."/>
            <person name="Henrissat B."/>
            <person name="Kuo A."/>
            <person name="Liang C."/>
            <person name="Lipzen A."/>
            <person name="Lutzoni F."/>
            <person name="Magnuson J."/>
            <person name="Mondo S."/>
            <person name="Nolan M."/>
            <person name="Ohm R."/>
            <person name="Pangilinan J."/>
            <person name="Park H.-J."/>
            <person name="Ramirez L."/>
            <person name="Alfaro M."/>
            <person name="Sun H."/>
            <person name="Tritt A."/>
            <person name="Yoshinaga Y."/>
            <person name="Zwiers L.-H."/>
            <person name="Turgeon B."/>
            <person name="Goodwin S."/>
            <person name="Spatafora J."/>
            <person name="Crous P."/>
            <person name="Grigoriev I."/>
        </authorList>
    </citation>
    <scope>NUCLEOTIDE SEQUENCE</scope>
    <source>
        <strain evidence="1">CBS 279.74</strain>
    </source>
</reference>
<sequence>MKLDPLRFGIWTGEISFADLLMLPYFKRREIVEKPPFIEIYLGATRVHKRVSKTLLLAFCPDIGRFIQCSDSRFLVRLSYAFNHMLSVKLAVQYMESYALHTRFRTAEWKVRGEAIADYIAVAEVFWYMGANEAAEKLEQAIIRRLKEHPLNIDQVRNIWAQENTEWPSRWAHRMADNIVTWSSVPKMEAWMASCNTEAEAAFQSVISKRMQDMAETYDKSRSALFKARQSTSFLERFLEEFNSIALKQLVWTADPFLKPTPEDPDEFILIATIPILVPSVKNLARMKRIELRKKSEQPTKDELVC</sequence>
<dbReference type="EMBL" id="MU005768">
    <property type="protein sequence ID" value="KAF2711084.1"/>
    <property type="molecule type" value="Genomic_DNA"/>
</dbReference>
<keyword evidence="2" id="KW-1185">Reference proteome</keyword>
<dbReference type="OrthoDB" id="3766683at2759"/>
<name>A0A6G1KE31_9PLEO</name>
<gene>
    <name evidence="1" type="ORF">K504DRAFT_375470</name>
</gene>
<dbReference type="AlphaFoldDB" id="A0A6G1KE31"/>